<accession>A0AAV1INN1</accession>
<feature type="region of interest" description="Disordered" evidence="2">
    <location>
        <begin position="47"/>
        <end position="70"/>
    </location>
</feature>
<feature type="region of interest" description="Disordered" evidence="2">
    <location>
        <begin position="93"/>
        <end position="134"/>
    </location>
</feature>
<feature type="compositionally biased region" description="Low complexity" evidence="2">
    <location>
        <begin position="213"/>
        <end position="228"/>
    </location>
</feature>
<dbReference type="EMBL" id="CAUYUE010000018">
    <property type="protein sequence ID" value="CAK0787890.1"/>
    <property type="molecule type" value="Genomic_DNA"/>
</dbReference>
<protein>
    <recommendedName>
        <fullName evidence="1">Protein phosphatase</fullName>
        <ecNumber evidence="1">3.1.3.16</ecNumber>
    </recommendedName>
</protein>
<dbReference type="PANTHER" id="PTHR12320">
    <property type="entry name" value="PROTEIN PHOSPHATASE 2C"/>
    <property type="match status" value="1"/>
</dbReference>
<comment type="catalytic activity">
    <reaction evidence="1">
        <text>O-phospho-L-threonyl-[protein] + H2O = L-threonyl-[protein] + phosphate</text>
        <dbReference type="Rhea" id="RHEA:47004"/>
        <dbReference type="Rhea" id="RHEA-COMP:11060"/>
        <dbReference type="Rhea" id="RHEA-COMP:11605"/>
        <dbReference type="ChEBI" id="CHEBI:15377"/>
        <dbReference type="ChEBI" id="CHEBI:30013"/>
        <dbReference type="ChEBI" id="CHEBI:43474"/>
        <dbReference type="ChEBI" id="CHEBI:61977"/>
        <dbReference type="EC" id="3.1.3.16"/>
    </reaction>
</comment>
<evidence type="ECO:0000313" key="4">
    <source>
        <dbReference type="EMBL" id="CAK0787890.1"/>
    </source>
</evidence>
<comment type="catalytic activity">
    <reaction evidence="1">
        <text>O-phospho-L-seryl-[protein] + H2O = L-seryl-[protein] + phosphate</text>
        <dbReference type="Rhea" id="RHEA:20629"/>
        <dbReference type="Rhea" id="RHEA-COMP:9863"/>
        <dbReference type="Rhea" id="RHEA-COMP:11604"/>
        <dbReference type="ChEBI" id="CHEBI:15377"/>
        <dbReference type="ChEBI" id="CHEBI:29999"/>
        <dbReference type="ChEBI" id="CHEBI:43474"/>
        <dbReference type="ChEBI" id="CHEBI:83421"/>
        <dbReference type="EC" id="3.1.3.16"/>
    </reaction>
</comment>
<dbReference type="SUPFAM" id="SSF81606">
    <property type="entry name" value="PP2C-like"/>
    <property type="match status" value="1"/>
</dbReference>
<keyword evidence="1" id="KW-0904">Protein phosphatase</keyword>
<feature type="compositionally biased region" description="Pro residues" evidence="2">
    <location>
        <begin position="57"/>
        <end position="66"/>
    </location>
</feature>
<dbReference type="PANTHER" id="PTHR12320:SF60">
    <property type="entry name" value="PROTEIN PHOSPHATASE 2C 26-RELATED"/>
    <property type="match status" value="1"/>
</dbReference>
<dbReference type="EC" id="3.1.3.16" evidence="1"/>
<evidence type="ECO:0000256" key="1">
    <source>
        <dbReference type="RuleBase" id="RU366020"/>
    </source>
</evidence>
<dbReference type="Proteomes" id="UP001314263">
    <property type="component" value="Unassembled WGS sequence"/>
</dbReference>
<evidence type="ECO:0000259" key="3">
    <source>
        <dbReference type="PROSITE" id="PS51746"/>
    </source>
</evidence>
<feature type="compositionally biased region" description="Polar residues" evidence="2">
    <location>
        <begin position="252"/>
        <end position="266"/>
    </location>
</feature>
<dbReference type="InterPro" id="IPR039123">
    <property type="entry name" value="PPTC7"/>
</dbReference>
<evidence type="ECO:0000313" key="5">
    <source>
        <dbReference type="Proteomes" id="UP001314263"/>
    </source>
</evidence>
<comment type="similarity">
    <text evidence="1">Belongs to the PP2C family.</text>
</comment>
<keyword evidence="1" id="KW-0479">Metal-binding</keyword>
<feature type="domain" description="PPM-type phosphatase" evidence="3">
    <location>
        <begin position="431"/>
        <end position="681"/>
    </location>
</feature>
<feature type="region of interest" description="Disordered" evidence="2">
    <location>
        <begin position="213"/>
        <end position="232"/>
    </location>
</feature>
<dbReference type="SMART" id="SM00332">
    <property type="entry name" value="PP2Cc"/>
    <property type="match status" value="1"/>
</dbReference>
<gene>
    <name evidence="4" type="ORF">CVIRNUC_011112</name>
</gene>
<keyword evidence="1" id="KW-0378">Hydrolase</keyword>
<feature type="compositionally biased region" description="Polar residues" evidence="2">
    <location>
        <begin position="117"/>
        <end position="134"/>
    </location>
</feature>
<name>A0AAV1INN1_9CHLO</name>
<keyword evidence="1" id="KW-0460">Magnesium</keyword>
<dbReference type="SMART" id="SM00331">
    <property type="entry name" value="PP2C_SIG"/>
    <property type="match status" value="1"/>
</dbReference>
<dbReference type="InterPro" id="IPR001932">
    <property type="entry name" value="PPM-type_phosphatase-like_dom"/>
</dbReference>
<dbReference type="InterPro" id="IPR036457">
    <property type="entry name" value="PPM-type-like_dom_sf"/>
</dbReference>
<dbReference type="GO" id="GO:0046872">
    <property type="term" value="F:metal ion binding"/>
    <property type="evidence" value="ECO:0007669"/>
    <property type="project" value="UniProtKB-UniRule"/>
</dbReference>
<evidence type="ECO:0000256" key="2">
    <source>
        <dbReference type="SAM" id="MobiDB-lite"/>
    </source>
</evidence>
<dbReference type="AlphaFoldDB" id="A0AAV1INN1"/>
<sequence>MHQLSRRAFFSGVLLSKVHRPRAHQRSTRRGEALQVTALRFSFHRHREVEHQQALQAPPPPQPPQGPSRVGIAVLLGAGLLLLATWHKLTSRGGAAAQRERSAEISNAVREAHGQEEASSSSPQSGDGQEQGRVTAQDITARIQHVKAAVDAARAANRPDVLRNEVIELKALRDLAADLYSYNTMSIEAEEVQAKMAALRRQHDVLTPSGEALHASESLAEGASASSATQESALLLEQSQDRSTLVPAFTGSQLFQDGSSSSPNTAQQEQDELQQVQDSTSGRPESSGPETGVDVGEAKSRAHEIDELDQEVARLAEAMWEDGEDATGPDSQMGVEAPRQLSNSLVREQEAQEHVSSSPARGLDGLQRLEAQPEHSVLSALVSQPAIENGSGTAQHAEHGAAGLELPLKGAEKEDVKELQEKLQIELHSGGVNLPHPAKAETGGEDAFFVSRGAVGVADGVSAWAREGINAALYSSCIMDHAKDQLASANGKACGYDALQHSSTYCAGVDGSSTAVIAVLQQPNVLEVTNLGDCGFRVIREGQCIFASEAQQHSFNCPYQLASPTKWPEADTADDADVYEVEMLPKDVIVLGSDGLFDNMWNFELEAIIAEHLKSGSDRTDTAAKDLALDLANAARDNALNPRYKSPWILEAAAAGKLPMLQRIRPRGGKLDDCTAVVVFADLAASKLLDSKADDLPAVARAG</sequence>
<organism evidence="4 5">
    <name type="scientific">Coccomyxa viridis</name>
    <dbReference type="NCBI Taxonomy" id="1274662"/>
    <lineage>
        <taxon>Eukaryota</taxon>
        <taxon>Viridiplantae</taxon>
        <taxon>Chlorophyta</taxon>
        <taxon>core chlorophytes</taxon>
        <taxon>Trebouxiophyceae</taxon>
        <taxon>Trebouxiophyceae incertae sedis</taxon>
        <taxon>Coccomyxaceae</taxon>
        <taxon>Coccomyxa</taxon>
    </lineage>
</organism>
<comment type="cofactor">
    <cofactor evidence="1">
        <name>Mg(2+)</name>
        <dbReference type="ChEBI" id="CHEBI:18420"/>
    </cofactor>
</comment>
<keyword evidence="5" id="KW-1185">Reference proteome</keyword>
<dbReference type="GO" id="GO:0004722">
    <property type="term" value="F:protein serine/threonine phosphatase activity"/>
    <property type="evidence" value="ECO:0007669"/>
    <property type="project" value="UniProtKB-EC"/>
</dbReference>
<keyword evidence="1" id="KW-0464">Manganese</keyword>
<comment type="caution">
    <text evidence="4">The sequence shown here is derived from an EMBL/GenBank/DDBJ whole genome shotgun (WGS) entry which is preliminary data.</text>
</comment>
<dbReference type="PROSITE" id="PS51746">
    <property type="entry name" value="PPM_2"/>
    <property type="match status" value="1"/>
</dbReference>
<proteinExistence type="inferred from homology"/>
<comment type="cofactor">
    <cofactor evidence="1">
        <name>Mn(2+)</name>
        <dbReference type="ChEBI" id="CHEBI:29035"/>
    </cofactor>
</comment>
<reference evidence="4 5" key="1">
    <citation type="submission" date="2023-10" db="EMBL/GenBank/DDBJ databases">
        <authorList>
            <person name="Maclean D."/>
            <person name="Macfadyen A."/>
        </authorList>
    </citation>
    <scope>NUCLEOTIDE SEQUENCE [LARGE SCALE GENOMIC DNA]</scope>
</reference>
<dbReference type="Gene3D" id="3.60.40.10">
    <property type="entry name" value="PPM-type phosphatase domain"/>
    <property type="match status" value="2"/>
</dbReference>
<feature type="region of interest" description="Disordered" evidence="2">
    <location>
        <begin position="252"/>
        <end position="304"/>
    </location>
</feature>